<reference evidence="13" key="2">
    <citation type="submission" date="2022-06" db="UniProtKB">
        <authorList>
            <consortium name="EnsemblMetazoa"/>
        </authorList>
    </citation>
    <scope>IDENTIFICATION</scope>
</reference>
<dbReference type="SUPFAM" id="SSF81321">
    <property type="entry name" value="Family A G protein-coupled receptor-like"/>
    <property type="match status" value="1"/>
</dbReference>
<feature type="transmembrane region" description="Helical" evidence="11">
    <location>
        <begin position="53"/>
        <end position="75"/>
    </location>
</feature>
<feature type="transmembrane region" description="Helical" evidence="11">
    <location>
        <begin position="306"/>
        <end position="325"/>
    </location>
</feature>
<dbReference type="AlphaFoldDB" id="A0A8R1WXV4"/>
<dbReference type="SMART" id="SM01381">
    <property type="entry name" value="7TM_GPCR_Srsx"/>
    <property type="match status" value="1"/>
</dbReference>
<dbReference type="PRINTS" id="PR00237">
    <property type="entry name" value="GPCRRHODOPSN"/>
</dbReference>
<evidence type="ECO:0000259" key="12">
    <source>
        <dbReference type="PROSITE" id="PS50262"/>
    </source>
</evidence>
<dbReference type="Proteomes" id="UP000007819">
    <property type="component" value="Chromosome A2"/>
</dbReference>
<evidence type="ECO:0000256" key="10">
    <source>
        <dbReference type="RuleBase" id="RU000688"/>
    </source>
</evidence>
<dbReference type="PRINTS" id="PR01012">
    <property type="entry name" value="NRPEPTIDEYR"/>
</dbReference>
<evidence type="ECO:0000256" key="9">
    <source>
        <dbReference type="ARBA" id="ARBA00023224"/>
    </source>
</evidence>
<keyword evidence="3" id="KW-1003">Cell membrane</keyword>
<keyword evidence="4 10" id="KW-0812">Transmembrane</keyword>
<dbReference type="GO" id="GO:0004983">
    <property type="term" value="F:neuropeptide Y receptor activity"/>
    <property type="evidence" value="ECO:0007669"/>
    <property type="project" value="InterPro"/>
</dbReference>
<evidence type="ECO:0000256" key="1">
    <source>
        <dbReference type="ARBA" id="ARBA00004651"/>
    </source>
</evidence>
<dbReference type="RefSeq" id="XP_008178727.1">
    <property type="nucleotide sequence ID" value="XM_008180505.2"/>
</dbReference>
<dbReference type="FunFam" id="1.20.1070.10:FF:000291">
    <property type="entry name" value="Predicted protein"/>
    <property type="match status" value="1"/>
</dbReference>
<dbReference type="PROSITE" id="PS00237">
    <property type="entry name" value="G_PROTEIN_RECEP_F1_1"/>
    <property type="match status" value="1"/>
</dbReference>
<dbReference type="KEGG" id="api:100159625"/>
<dbReference type="GO" id="GO:0005886">
    <property type="term" value="C:plasma membrane"/>
    <property type="evidence" value="ECO:0007669"/>
    <property type="project" value="UniProtKB-SubCell"/>
</dbReference>
<dbReference type="CDD" id="cd15392">
    <property type="entry name" value="7tmA_PR4-like"/>
    <property type="match status" value="1"/>
</dbReference>
<keyword evidence="6 10" id="KW-0297">G-protein coupled receptor</keyword>
<name>A0A8R1WXV4_ACYPI</name>
<evidence type="ECO:0000256" key="4">
    <source>
        <dbReference type="ARBA" id="ARBA00022692"/>
    </source>
</evidence>
<keyword evidence="5 11" id="KW-1133">Transmembrane helix</keyword>
<evidence type="ECO:0000256" key="2">
    <source>
        <dbReference type="ARBA" id="ARBA00010663"/>
    </source>
</evidence>
<comment type="similarity">
    <text evidence="2 10">Belongs to the G-protein coupled receptor 1 family.</text>
</comment>
<evidence type="ECO:0000256" key="3">
    <source>
        <dbReference type="ARBA" id="ARBA00022475"/>
    </source>
</evidence>
<evidence type="ECO:0000256" key="7">
    <source>
        <dbReference type="ARBA" id="ARBA00023136"/>
    </source>
</evidence>
<dbReference type="PANTHER" id="PTHR24238:SF73">
    <property type="entry name" value="RYAMIDE RECEPTOR"/>
    <property type="match status" value="1"/>
</dbReference>
<evidence type="ECO:0000256" key="8">
    <source>
        <dbReference type="ARBA" id="ARBA00023170"/>
    </source>
</evidence>
<dbReference type="PROSITE" id="PS50262">
    <property type="entry name" value="G_PROTEIN_RECEP_F1_2"/>
    <property type="match status" value="1"/>
</dbReference>
<sequence length="416" mass="46849">MVDNDGESTATSWNATGTAATAQWNATGAAGGVSCHSEIEGVLGTAAFQTLVYLTYTIVFVVSLVGNGLVCHVVMFSAQMHSVTNLFIMNMAVGDLLMTLFCVPFSFVATLLLQYWPFGSDLCHTVSFAQAVAVLVSAYTLVAISVDRYIAIMWPLKPRASRHHAKCIIALVWTVAVITAFPILLVTTLEQPSYWHQECGFYICNEKWPSENVRHYYNVALLVLQYCIPFAVLLFTYVNIGVVVWGKRTPGEAQNSRDVRMAKSKRKMIKMMVTVVIAFTVCWLPYNILLILWDHEPSLSSWTSLPYVWFLFHWLAMSHTCYNPLIYCWMNTRYRAGFAAVLRNVPGFGRCLGGYLRAQQHQSHHYNSHNDPSQADGLHRINTTSSFVSVKSRLKSFNGRPAAYGRSRRNWHEETL</sequence>
<dbReference type="EnsemblMetazoa" id="XM_008180505.3">
    <property type="protein sequence ID" value="XP_008178727.1"/>
    <property type="gene ID" value="LOC100159625"/>
</dbReference>
<evidence type="ECO:0000256" key="6">
    <source>
        <dbReference type="ARBA" id="ARBA00023040"/>
    </source>
</evidence>
<evidence type="ECO:0000256" key="5">
    <source>
        <dbReference type="ARBA" id="ARBA00022989"/>
    </source>
</evidence>
<dbReference type="InterPro" id="IPR000611">
    <property type="entry name" value="NPY_rcpt"/>
</dbReference>
<feature type="transmembrane region" description="Helical" evidence="11">
    <location>
        <begin position="267"/>
        <end position="286"/>
    </location>
</feature>
<keyword evidence="8 10" id="KW-0675">Receptor</keyword>
<keyword evidence="7 11" id="KW-0472">Membrane</keyword>
<accession>A0A8R1WXV4</accession>
<feature type="transmembrane region" description="Helical" evidence="11">
    <location>
        <begin position="128"/>
        <end position="146"/>
    </location>
</feature>
<feature type="transmembrane region" description="Helical" evidence="11">
    <location>
        <begin position="223"/>
        <end position="246"/>
    </location>
</feature>
<evidence type="ECO:0000313" key="13">
    <source>
        <dbReference type="EnsemblMetazoa" id="XP_008178727.1"/>
    </source>
</evidence>
<comment type="subcellular location">
    <subcellularLocation>
        <location evidence="1">Cell membrane</location>
        <topology evidence="1">Multi-pass membrane protein</topology>
    </subcellularLocation>
</comment>
<proteinExistence type="inferred from homology"/>
<protein>
    <recommendedName>
        <fullName evidence="12">G-protein coupled receptors family 1 profile domain-containing protein</fullName>
    </recommendedName>
</protein>
<feature type="transmembrane region" description="Helical" evidence="11">
    <location>
        <begin position="96"/>
        <end position="116"/>
    </location>
</feature>
<dbReference type="InterPro" id="IPR017452">
    <property type="entry name" value="GPCR_Rhodpsn_7TM"/>
</dbReference>
<keyword evidence="14" id="KW-1185">Reference proteome</keyword>
<dbReference type="Gene3D" id="1.20.1070.10">
    <property type="entry name" value="Rhodopsin 7-helix transmembrane proteins"/>
    <property type="match status" value="1"/>
</dbReference>
<keyword evidence="9 10" id="KW-0807">Transducer</keyword>
<feature type="transmembrane region" description="Helical" evidence="11">
    <location>
        <begin position="167"/>
        <end position="186"/>
    </location>
</feature>
<organism evidence="13 14">
    <name type="scientific">Acyrthosiphon pisum</name>
    <name type="common">Pea aphid</name>
    <dbReference type="NCBI Taxonomy" id="7029"/>
    <lineage>
        <taxon>Eukaryota</taxon>
        <taxon>Metazoa</taxon>
        <taxon>Ecdysozoa</taxon>
        <taxon>Arthropoda</taxon>
        <taxon>Hexapoda</taxon>
        <taxon>Insecta</taxon>
        <taxon>Pterygota</taxon>
        <taxon>Neoptera</taxon>
        <taxon>Paraneoptera</taxon>
        <taxon>Hemiptera</taxon>
        <taxon>Sternorrhyncha</taxon>
        <taxon>Aphidomorpha</taxon>
        <taxon>Aphidoidea</taxon>
        <taxon>Aphididae</taxon>
        <taxon>Macrosiphini</taxon>
        <taxon>Acyrthosiphon</taxon>
    </lineage>
</organism>
<evidence type="ECO:0000313" key="14">
    <source>
        <dbReference type="Proteomes" id="UP000007819"/>
    </source>
</evidence>
<dbReference type="PANTHER" id="PTHR24238">
    <property type="entry name" value="G-PROTEIN COUPLED RECEPTOR"/>
    <property type="match status" value="1"/>
</dbReference>
<dbReference type="OrthoDB" id="10053194at2759"/>
<evidence type="ECO:0000256" key="11">
    <source>
        <dbReference type="SAM" id="Phobius"/>
    </source>
</evidence>
<dbReference type="GeneID" id="100159625"/>
<dbReference type="InterPro" id="IPR000276">
    <property type="entry name" value="GPCR_Rhodpsn"/>
</dbReference>
<reference evidence="14" key="1">
    <citation type="submission" date="2010-06" db="EMBL/GenBank/DDBJ databases">
        <authorList>
            <person name="Jiang H."/>
            <person name="Abraham K."/>
            <person name="Ali S."/>
            <person name="Alsbrooks S.L."/>
            <person name="Anim B.N."/>
            <person name="Anosike U.S."/>
            <person name="Attaway T."/>
            <person name="Bandaranaike D.P."/>
            <person name="Battles P.K."/>
            <person name="Bell S.N."/>
            <person name="Bell A.V."/>
            <person name="Beltran B."/>
            <person name="Bickham C."/>
            <person name="Bustamante Y."/>
            <person name="Caleb T."/>
            <person name="Canada A."/>
            <person name="Cardenas V."/>
            <person name="Carter K."/>
            <person name="Chacko J."/>
            <person name="Chandrabose M.N."/>
            <person name="Chavez D."/>
            <person name="Chavez A."/>
            <person name="Chen L."/>
            <person name="Chu H.-S."/>
            <person name="Claassen K.J."/>
            <person name="Cockrell R."/>
            <person name="Collins M."/>
            <person name="Cooper J.A."/>
            <person name="Cree A."/>
            <person name="Curry S.M."/>
            <person name="Da Y."/>
            <person name="Dao M.D."/>
            <person name="Das B."/>
            <person name="Davila M.-L."/>
            <person name="Davy-Carroll L."/>
            <person name="Denson S."/>
            <person name="Dinh H."/>
            <person name="Ebong V.E."/>
            <person name="Edwards J.R."/>
            <person name="Egan A."/>
            <person name="El-Daye J."/>
            <person name="Escobedo L."/>
            <person name="Fernandez S."/>
            <person name="Fernando P.R."/>
            <person name="Flagg N."/>
            <person name="Forbes L.D."/>
            <person name="Fowler R.G."/>
            <person name="Fu Q."/>
            <person name="Gabisi R.A."/>
            <person name="Ganer J."/>
            <person name="Garbino Pronczuk A."/>
            <person name="Garcia R.M."/>
            <person name="Garner T."/>
            <person name="Garrett T.E."/>
            <person name="Gonzalez D.A."/>
            <person name="Hamid H."/>
            <person name="Hawkins E.S."/>
            <person name="Hirani K."/>
            <person name="Hogues M.E."/>
            <person name="Hollins B."/>
            <person name="Hsiao C.-H."/>
            <person name="Jabil R."/>
            <person name="James M.L."/>
            <person name="Jhangiani S.N."/>
            <person name="Johnson B."/>
            <person name="Johnson Q."/>
            <person name="Joshi V."/>
            <person name="Kalu J.B."/>
            <person name="Kam C."/>
            <person name="Kashfia A."/>
            <person name="Keebler J."/>
            <person name="Kisamo H."/>
            <person name="Kovar C.L."/>
            <person name="Lago L.A."/>
            <person name="Lai C.-Y."/>
            <person name="Laidlaw J."/>
            <person name="Lara F."/>
            <person name="Le T.-K."/>
            <person name="Lee S.L."/>
            <person name="Legall F.H."/>
            <person name="Lemon S.J."/>
            <person name="Lewis L.R."/>
            <person name="Li B."/>
            <person name="Liu Y."/>
            <person name="Liu Y.-S."/>
            <person name="Lopez J."/>
            <person name="Lozado R.J."/>
            <person name="Lu J."/>
            <person name="Madu R.C."/>
            <person name="Maheshwari M."/>
            <person name="Maheshwari R."/>
            <person name="Malloy K."/>
            <person name="Martinez E."/>
            <person name="Mathew T."/>
            <person name="Mercado I.C."/>
            <person name="Mercado C."/>
            <person name="Meyer B."/>
            <person name="Montgomery K."/>
            <person name="Morgan M.B."/>
            <person name="Munidasa M."/>
            <person name="Nazareth L.V."/>
            <person name="Nelson J."/>
            <person name="Ng B.M."/>
            <person name="Nguyen N.B."/>
            <person name="Nguyen P.Q."/>
            <person name="Nguyen T."/>
            <person name="Obregon M."/>
            <person name="Okwuonu G.O."/>
            <person name="Onwere C.G."/>
            <person name="Orozco G."/>
            <person name="Parra A."/>
            <person name="Patel S."/>
            <person name="Patil S."/>
            <person name="Perez A."/>
            <person name="Perez Y."/>
            <person name="Pham C."/>
            <person name="Primus E.L."/>
            <person name="Pu L.-L."/>
            <person name="Puazo M."/>
            <person name="Qin X."/>
            <person name="Quiroz J.B."/>
            <person name="Reese J."/>
            <person name="Richards S."/>
            <person name="Rives C.M."/>
            <person name="Robberts R."/>
            <person name="Ruiz S.J."/>
            <person name="Ruiz M.J."/>
            <person name="Santibanez J."/>
            <person name="Schneider B.W."/>
            <person name="Sisson I."/>
            <person name="Smith M."/>
            <person name="Sodergren E."/>
            <person name="Song X.-Z."/>
            <person name="Song B.B."/>
            <person name="Summersgill H."/>
            <person name="Thelus R."/>
            <person name="Thornton R.D."/>
            <person name="Trejos Z.Y."/>
            <person name="Usmani K."/>
            <person name="Vattathil S."/>
            <person name="Villasana D."/>
            <person name="Walker D.L."/>
            <person name="Wang S."/>
            <person name="Wang K."/>
            <person name="White C.S."/>
            <person name="Williams A.C."/>
            <person name="Williamson J."/>
            <person name="Wilson K."/>
            <person name="Woghiren I.O."/>
            <person name="Woodworth J.R."/>
            <person name="Worley K.C."/>
            <person name="Wright R.A."/>
            <person name="Wu W."/>
            <person name="Young L."/>
            <person name="Zhang L."/>
            <person name="Zhang J."/>
            <person name="Zhu Y."/>
            <person name="Muzny D.M."/>
            <person name="Weinstock G."/>
            <person name="Gibbs R.A."/>
        </authorList>
    </citation>
    <scope>NUCLEOTIDE SEQUENCE [LARGE SCALE GENOMIC DNA]</scope>
    <source>
        <strain evidence="14">LSR1</strain>
    </source>
</reference>
<dbReference type="Pfam" id="PF00001">
    <property type="entry name" value="7tm_1"/>
    <property type="match status" value="1"/>
</dbReference>
<feature type="domain" description="G-protein coupled receptors family 1 profile" evidence="12">
    <location>
        <begin position="66"/>
        <end position="327"/>
    </location>
</feature>